<dbReference type="InterPro" id="IPR043519">
    <property type="entry name" value="NT_sf"/>
</dbReference>
<dbReference type="Pfam" id="PF03828">
    <property type="entry name" value="PAP_assoc"/>
    <property type="match status" value="1"/>
</dbReference>
<dbReference type="FunFam" id="3.30.460.10:FF:000006">
    <property type="entry name" value="non-canonical poly(A) RNA polymerase PAPD5"/>
    <property type="match status" value="1"/>
</dbReference>
<dbReference type="KEGG" id="asau:88172779"/>
<dbReference type="Gene3D" id="1.10.1410.10">
    <property type="match status" value="1"/>
</dbReference>
<keyword evidence="4" id="KW-0808">Transferase</keyword>
<dbReference type="Pfam" id="PF22600">
    <property type="entry name" value="MTPAP-like_central"/>
    <property type="match status" value="1"/>
</dbReference>
<dbReference type="EC" id="2.7.7.19" evidence="3"/>
<dbReference type="RefSeq" id="XP_062876823.1">
    <property type="nucleotide sequence ID" value="XM_063020753.1"/>
</dbReference>
<accession>A0AAX4H7E1</accession>
<dbReference type="AlphaFoldDB" id="A0AAX4H7E1"/>
<protein>
    <recommendedName>
        <fullName evidence="3">polynucleotide adenylyltransferase</fullName>
        <ecNumber evidence="3">2.7.7.19</ecNumber>
    </recommendedName>
</protein>
<dbReference type="GO" id="GO:0031499">
    <property type="term" value="C:TRAMP complex"/>
    <property type="evidence" value="ECO:0007669"/>
    <property type="project" value="TreeGrafter"/>
</dbReference>
<evidence type="ECO:0000259" key="9">
    <source>
        <dbReference type="Pfam" id="PF22600"/>
    </source>
</evidence>
<sequence>MARAKQGGPASKKARRLKEKAVTQTALRRNRNAKPVVVSDTEKPQPPMDTEIVLVDLQDEDGDMDDVVVVSENEDDVVSAEENGASELELAQVAEPIAGSNPRKRRYSEAENEVAGNNDFIGFGFTSSEDEADPNGAENDGHNSDDGYLSDDGSGASYVQALSTSAYPWVKGQDHSKQKEIADWLTLEIKDFVNYISPSKEEITTRNDIINNLKANISHFWPSTQAHVFGSSATDLYLPGSDIDMVVISTTGDYEERSRLYQLSSYLRKNGLAKNLQVIANAKVPIIKFVDPTHNVHVDISFERSNGLDAARRIRKWLSLTPGLRELVLIIKQFLRSRWLNDVHVGGLGGYSTIIMVYHFLKLHPRLSTGNVSAMENLGTLLIEFFELYGLNFSYDRLLFAIDPVNDTPKYMLKSACPQHRSFKGLFAIVIQDPSDPQNNITRSSYNLNGIKKAFVGAYHLLVGKCFELHAASFKERVGALILGDIIKFNGKDRDFNDDRDKVINDALIDHGYEDSESDGADGNDKYYFSDMTEESADDGAPFFDASSKHKSDAASKPSSKAASRASSKAPSKASSKAPSKALSPAPQLTSKPRADGKKVEDFMSLGQNSDAEENDGGAQKPQKSQSLLEKDTKREFWKLKGLHPANQPI</sequence>
<reference evidence="10 11" key="1">
    <citation type="submission" date="2023-10" db="EMBL/GenBank/DDBJ databases">
        <title>Draft Genome Sequence of Candida saopaulonensis from a very Premature Infant with Sepsis.</title>
        <authorList>
            <person name="Ning Y."/>
            <person name="Dai R."/>
            <person name="Xiao M."/>
            <person name="Xu Y."/>
            <person name="Yan Q."/>
            <person name="Zhang L."/>
        </authorList>
    </citation>
    <scope>NUCLEOTIDE SEQUENCE [LARGE SCALE GENOMIC DNA]</scope>
    <source>
        <strain evidence="10 11">19XY460</strain>
    </source>
</reference>
<evidence type="ECO:0000256" key="1">
    <source>
        <dbReference type="ARBA" id="ARBA00001936"/>
    </source>
</evidence>
<dbReference type="GO" id="GO:0003729">
    <property type="term" value="F:mRNA binding"/>
    <property type="evidence" value="ECO:0007669"/>
    <property type="project" value="TreeGrafter"/>
</dbReference>
<feature type="compositionally biased region" description="Basic and acidic residues" evidence="7">
    <location>
        <begin position="593"/>
        <end position="602"/>
    </location>
</feature>
<evidence type="ECO:0000256" key="4">
    <source>
        <dbReference type="ARBA" id="ARBA00022679"/>
    </source>
</evidence>
<dbReference type="InterPro" id="IPR002058">
    <property type="entry name" value="PAP_assoc"/>
</dbReference>
<keyword evidence="6" id="KW-0460">Magnesium</keyword>
<feature type="region of interest" description="Disordered" evidence="7">
    <location>
        <begin position="1"/>
        <end position="49"/>
    </location>
</feature>
<dbReference type="GO" id="GO:0043634">
    <property type="term" value="P:polyadenylation-dependent ncRNA catabolic process"/>
    <property type="evidence" value="ECO:0007669"/>
    <property type="project" value="TreeGrafter"/>
</dbReference>
<dbReference type="GO" id="GO:0010605">
    <property type="term" value="P:negative regulation of macromolecule metabolic process"/>
    <property type="evidence" value="ECO:0007669"/>
    <property type="project" value="UniProtKB-ARBA"/>
</dbReference>
<dbReference type="GO" id="GO:0046872">
    <property type="term" value="F:metal ion binding"/>
    <property type="evidence" value="ECO:0007669"/>
    <property type="project" value="UniProtKB-KW"/>
</dbReference>
<comment type="cofactor">
    <cofactor evidence="1">
        <name>Mn(2+)</name>
        <dbReference type="ChEBI" id="CHEBI:29035"/>
    </cofactor>
</comment>
<dbReference type="CDD" id="cd05402">
    <property type="entry name" value="NT_PAP_TUTase"/>
    <property type="match status" value="1"/>
</dbReference>
<evidence type="ECO:0000256" key="7">
    <source>
        <dbReference type="SAM" id="MobiDB-lite"/>
    </source>
</evidence>
<dbReference type="SUPFAM" id="SSF81631">
    <property type="entry name" value="PAP/OAS1 substrate-binding domain"/>
    <property type="match status" value="1"/>
</dbReference>
<feature type="region of interest" description="Disordered" evidence="7">
    <location>
        <begin position="118"/>
        <end position="154"/>
    </location>
</feature>
<dbReference type="GO" id="GO:1990817">
    <property type="term" value="F:poly(A) RNA polymerase activity"/>
    <property type="evidence" value="ECO:0007669"/>
    <property type="project" value="UniProtKB-EC"/>
</dbReference>
<proteinExistence type="inferred from homology"/>
<dbReference type="GO" id="GO:0005730">
    <property type="term" value="C:nucleolus"/>
    <property type="evidence" value="ECO:0007669"/>
    <property type="project" value="TreeGrafter"/>
</dbReference>
<evidence type="ECO:0000313" key="10">
    <source>
        <dbReference type="EMBL" id="WPK24440.1"/>
    </source>
</evidence>
<evidence type="ECO:0000313" key="11">
    <source>
        <dbReference type="Proteomes" id="UP001338582"/>
    </source>
</evidence>
<dbReference type="Proteomes" id="UP001338582">
    <property type="component" value="Chromosome 2"/>
</dbReference>
<dbReference type="PANTHER" id="PTHR23092:SF15">
    <property type="entry name" value="INACTIVE NON-CANONICAL POLY(A) RNA POLYMERASE PROTEIN TRF4-2-RELATED"/>
    <property type="match status" value="1"/>
</dbReference>
<organism evidence="10 11">
    <name type="scientific">Australozyma saopauloensis</name>
    <dbReference type="NCBI Taxonomy" id="291208"/>
    <lineage>
        <taxon>Eukaryota</taxon>
        <taxon>Fungi</taxon>
        <taxon>Dikarya</taxon>
        <taxon>Ascomycota</taxon>
        <taxon>Saccharomycotina</taxon>
        <taxon>Pichiomycetes</taxon>
        <taxon>Metschnikowiaceae</taxon>
        <taxon>Australozyma</taxon>
    </lineage>
</organism>
<evidence type="ECO:0000256" key="5">
    <source>
        <dbReference type="ARBA" id="ARBA00022723"/>
    </source>
</evidence>
<name>A0AAX4H7E1_9ASCO</name>
<evidence type="ECO:0000256" key="3">
    <source>
        <dbReference type="ARBA" id="ARBA00012388"/>
    </source>
</evidence>
<dbReference type="GO" id="GO:0031123">
    <property type="term" value="P:RNA 3'-end processing"/>
    <property type="evidence" value="ECO:0007669"/>
    <property type="project" value="TreeGrafter"/>
</dbReference>
<feature type="region of interest" description="Disordered" evidence="7">
    <location>
        <begin position="539"/>
        <end position="650"/>
    </location>
</feature>
<evidence type="ECO:0000256" key="2">
    <source>
        <dbReference type="ARBA" id="ARBA00008593"/>
    </source>
</evidence>
<comment type="similarity">
    <text evidence="2">Belongs to the DNA polymerase type-B-like family.</text>
</comment>
<dbReference type="SUPFAM" id="SSF81301">
    <property type="entry name" value="Nucleotidyltransferase"/>
    <property type="match status" value="1"/>
</dbReference>
<dbReference type="PANTHER" id="PTHR23092">
    <property type="entry name" value="POLY(A) RNA POLYMERASE"/>
    <property type="match status" value="1"/>
</dbReference>
<keyword evidence="11" id="KW-1185">Reference proteome</keyword>
<feature type="compositionally biased region" description="Low complexity" evidence="7">
    <location>
        <begin position="555"/>
        <end position="587"/>
    </location>
</feature>
<dbReference type="GeneID" id="88172779"/>
<dbReference type="EMBL" id="CP138895">
    <property type="protein sequence ID" value="WPK24440.1"/>
    <property type="molecule type" value="Genomic_DNA"/>
</dbReference>
<feature type="domain" description="PAP-associated" evidence="8">
    <location>
        <begin position="377"/>
        <end position="439"/>
    </location>
</feature>
<feature type="domain" description="Poly(A) RNA polymerase mitochondrial-like central palm" evidence="9">
    <location>
        <begin position="186"/>
        <end position="314"/>
    </location>
</feature>
<feature type="compositionally biased region" description="Basic and acidic residues" evidence="7">
    <location>
        <begin position="629"/>
        <end position="639"/>
    </location>
</feature>
<evidence type="ECO:0000259" key="8">
    <source>
        <dbReference type="Pfam" id="PF03828"/>
    </source>
</evidence>
<gene>
    <name evidence="10" type="ORF">PUMCH_001714</name>
</gene>
<keyword evidence="5" id="KW-0479">Metal-binding</keyword>
<dbReference type="InterPro" id="IPR045862">
    <property type="entry name" value="Trf4-like"/>
</dbReference>
<evidence type="ECO:0000256" key="6">
    <source>
        <dbReference type="ARBA" id="ARBA00022842"/>
    </source>
</evidence>
<dbReference type="Gene3D" id="3.30.460.10">
    <property type="entry name" value="Beta Polymerase, domain 2"/>
    <property type="match status" value="1"/>
</dbReference>
<dbReference type="InterPro" id="IPR054708">
    <property type="entry name" value="MTPAP-like_central"/>
</dbReference>